<feature type="domain" description="PTS EIIA type-1" evidence="8">
    <location>
        <begin position="31"/>
        <end position="135"/>
    </location>
</feature>
<proteinExistence type="predicted"/>
<dbReference type="PANTHER" id="PTHR45008">
    <property type="entry name" value="PTS SYSTEM GLUCOSE-SPECIFIC EIIA COMPONENT"/>
    <property type="match status" value="1"/>
</dbReference>
<dbReference type="GO" id="GO:0016301">
    <property type="term" value="F:kinase activity"/>
    <property type="evidence" value="ECO:0007669"/>
    <property type="project" value="UniProtKB-KW"/>
</dbReference>
<keyword evidence="4" id="KW-0762">Sugar transport</keyword>
<dbReference type="PROSITE" id="PS00371">
    <property type="entry name" value="PTS_EIIA_TYPE_1_HIS"/>
    <property type="match status" value="1"/>
</dbReference>
<organism evidence="9 10">
    <name type="scientific">Loigolactobacillus coryniformis subsp. coryniformis CECT 5711</name>
    <dbReference type="NCBI Taxonomy" id="1185325"/>
    <lineage>
        <taxon>Bacteria</taxon>
        <taxon>Bacillati</taxon>
        <taxon>Bacillota</taxon>
        <taxon>Bacilli</taxon>
        <taxon>Lactobacillales</taxon>
        <taxon>Lactobacillaceae</taxon>
        <taxon>Loigolactobacillus</taxon>
    </lineage>
</organism>
<protein>
    <submittedName>
        <fullName evidence="9">Phosphotransferase system IIA component</fullName>
    </submittedName>
</protein>
<dbReference type="InterPro" id="IPR011055">
    <property type="entry name" value="Dup_hybrid_motif"/>
</dbReference>
<name>J2Z6B0_9LACO</name>
<evidence type="ECO:0000256" key="5">
    <source>
        <dbReference type="ARBA" id="ARBA00022679"/>
    </source>
</evidence>
<gene>
    <name evidence="9" type="ORF">A11Y_47501</name>
</gene>
<dbReference type="InterPro" id="IPR001127">
    <property type="entry name" value="PTS_EIIA_1_perm"/>
</dbReference>
<dbReference type="InterPro" id="IPR050890">
    <property type="entry name" value="PTS_EIIA_component"/>
</dbReference>
<evidence type="ECO:0000313" key="9">
    <source>
        <dbReference type="EMBL" id="EJN56093.1"/>
    </source>
</evidence>
<reference evidence="9 10" key="1">
    <citation type="submission" date="2012-05" db="EMBL/GenBank/DDBJ databases">
        <title>Complete Genome Sequence of Lactobacillus coryniformis CECT5711.</title>
        <authorList>
            <person name="Rodriguez J.M."/>
        </authorList>
    </citation>
    <scope>NUCLEOTIDE SEQUENCE [LARGE SCALE GENOMIC DNA]</scope>
    <source>
        <strain evidence="10">CECT5711</strain>
    </source>
</reference>
<evidence type="ECO:0000256" key="7">
    <source>
        <dbReference type="ARBA" id="ARBA00022777"/>
    </source>
</evidence>
<evidence type="ECO:0000256" key="3">
    <source>
        <dbReference type="ARBA" id="ARBA00022448"/>
    </source>
</evidence>
<sequence>MFGFLKRNKLKTEIITAPVTGNLINITAVQDDVFSEKMMGDGFAVIPNEGNVFAPVVGKITTIFPTQHAIGIKTAFGLEVLVHMGLDTVELEGKPFKTLVHEDDTVTAETQLVEMDVEQVKKLGKDPTVVIIFTNMDQIISLPEINKHQVTHGIELGMLTLK</sequence>
<keyword evidence="6" id="KW-0598">Phosphotransferase system</keyword>
<dbReference type="GO" id="GO:0005886">
    <property type="term" value="C:plasma membrane"/>
    <property type="evidence" value="ECO:0007669"/>
    <property type="project" value="UniProtKB-SubCell"/>
</dbReference>
<keyword evidence="5 9" id="KW-0808">Transferase</keyword>
<dbReference type="PROSITE" id="PS51093">
    <property type="entry name" value="PTS_EIIA_TYPE_1"/>
    <property type="match status" value="1"/>
</dbReference>
<dbReference type="EMBL" id="AKFP01000020">
    <property type="protein sequence ID" value="EJN56093.1"/>
    <property type="molecule type" value="Genomic_DNA"/>
</dbReference>
<dbReference type="SUPFAM" id="SSF51261">
    <property type="entry name" value="Duplicated hybrid motif"/>
    <property type="match status" value="1"/>
</dbReference>
<evidence type="ECO:0000256" key="1">
    <source>
        <dbReference type="ARBA" id="ARBA00004496"/>
    </source>
</evidence>
<accession>J2Z6B0</accession>
<evidence type="ECO:0000256" key="6">
    <source>
        <dbReference type="ARBA" id="ARBA00022683"/>
    </source>
</evidence>
<dbReference type="AlphaFoldDB" id="J2Z6B0"/>
<dbReference type="PATRIC" id="fig|1185325.3.peg.1092"/>
<evidence type="ECO:0000259" key="8">
    <source>
        <dbReference type="PROSITE" id="PS51093"/>
    </source>
</evidence>
<dbReference type="NCBIfam" id="TIGR00830">
    <property type="entry name" value="PTBA"/>
    <property type="match status" value="1"/>
</dbReference>
<dbReference type="PANTHER" id="PTHR45008:SF1">
    <property type="entry name" value="PTS SYSTEM GLUCOSE-SPECIFIC EIIA COMPONENT"/>
    <property type="match status" value="1"/>
</dbReference>
<evidence type="ECO:0000313" key="10">
    <source>
        <dbReference type="Proteomes" id="UP000007271"/>
    </source>
</evidence>
<dbReference type="FunFam" id="2.70.70.10:FF:000001">
    <property type="entry name" value="PTS system glucose-specific IIA component"/>
    <property type="match status" value="1"/>
</dbReference>
<dbReference type="Proteomes" id="UP000007271">
    <property type="component" value="Unassembled WGS sequence"/>
</dbReference>
<dbReference type="RefSeq" id="WP_003678192.1">
    <property type="nucleotide sequence ID" value="NZ_AKFP01000020.1"/>
</dbReference>
<comment type="caution">
    <text evidence="9">The sequence shown here is derived from an EMBL/GenBank/DDBJ whole genome shotgun (WGS) entry which is preliminary data.</text>
</comment>
<dbReference type="GO" id="GO:0009401">
    <property type="term" value="P:phosphoenolpyruvate-dependent sugar phosphotransferase system"/>
    <property type="evidence" value="ECO:0007669"/>
    <property type="project" value="UniProtKB-KW"/>
</dbReference>
<comment type="subcellular location">
    <subcellularLocation>
        <location evidence="2">Cell membrane</location>
        <topology evidence="2">Multi-pass membrane protein</topology>
    </subcellularLocation>
    <subcellularLocation>
        <location evidence="1">Cytoplasm</location>
    </subcellularLocation>
</comment>
<evidence type="ECO:0000256" key="4">
    <source>
        <dbReference type="ARBA" id="ARBA00022597"/>
    </source>
</evidence>
<dbReference type="STRING" id="1185325.A11Y_47501"/>
<dbReference type="Pfam" id="PF00358">
    <property type="entry name" value="PTS_EIIA_1"/>
    <property type="match status" value="1"/>
</dbReference>
<dbReference type="GO" id="GO:0005737">
    <property type="term" value="C:cytoplasm"/>
    <property type="evidence" value="ECO:0007669"/>
    <property type="project" value="UniProtKB-SubCell"/>
</dbReference>
<dbReference type="Gene3D" id="2.70.70.10">
    <property type="entry name" value="Glucose Permease (Domain IIA)"/>
    <property type="match status" value="1"/>
</dbReference>
<keyword evidence="7" id="KW-0418">Kinase</keyword>
<keyword evidence="3" id="KW-0813">Transport</keyword>
<evidence type="ECO:0000256" key="2">
    <source>
        <dbReference type="ARBA" id="ARBA00004651"/>
    </source>
</evidence>